<proteinExistence type="predicted"/>
<evidence type="ECO:0000313" key="1">
    <source>
        <dbReference type="EMBL" id="GKV28659.1"/>
    </source>
</evidence>
<comment type="caution">
    <text evidence="1">The sequence shown here is derived from an EMBL/GenBank/DDBJ whole genome shotgun (WGS) entry which is preliminary data.</text>
</comment>
<name>A0AAV5KVE9_9ROSI</name>
<dbReference type="AlphaFoldDB" id="A0AAV5KVE9"/>
<evidence type="ECO:0000313" key="2">
    <source>
        <dbReference type="Proteomes" id="UP001054252"/>
    </source>
</evidence>
<accession>A0AAV5KVE9</accession>
<protein>
    <submittedName>
        <fullName evidence="1">Uncharacterized protein</fullName>
    </submittedName>
</protein>
<gene>
    <name evidence="1" type="ORF">SLEP1_g37681</name>
</gene>
<keyword evidence="2" id="KW-1185">Reference proteome</keyword>
<dbReference type="Proteomes" id="UP001054252">
    <property type="component" value="Unassembled WGS sequence"/>
</dbReference>
<dbReference type="EMBL" id="BPVZ01000080">
    <property type="protein sequence ID" value="GKV28659.1"/>
    <property type="molecule type" value="Genomic_DNA"/>
</dbReference>
<organism evidence="1 2">
    <name type="scientific">Rubroshorea leprosula</name>
    <dbReference type="NCBI Taxonomy" id="152421"/>
    <lineage>
        <taxon>Eukaryota</taxon>
        <taxon>Viridiplantae</taxon>
        <taxon>Streptophyta</taxon>
        <taxon>Embryophyta</taxon>
        <taxon>Tracheophyta</taxon>
        <taxon>Spermatophyta</taxon>
        <taxon>Magnoliopsida</taxon>
        <taxon>eudicotyledons</taxon>
        <taxon>Gunneridae</taxon>
        <taxon>Pentapetalae</taxon>
        <taxon>rosids</taxon>
        <taxon>malvids</taxon>
        <taxon>Malvales</taxon>
        <taxon>Dipterocarpaceae</taxon>
        <taxon>Rubroshorea</taxon>
    </lineage>
</organism>
<sequence length="114" mass="12653">MNENGDWRSKREGSVDGKIGWRPSFTSCLTTAAIRSPTVFSCDGTTCTASTLPCMVTFKSNSSTWVSPSTRKLQEEYSSPTVVWQLLRTPELSVFGKIELSLVRRATTWVGEPE</sequence>
<reference evidence="1 2" key="1">
    <citation type="journal article" date="2021" name="Commun. Biol.">
        <title>The genome of Shorea leprosula (Dipterocarpaceae) highlights the ecological relevance of drought in aseasonal tropical rainforests.</title>
        <authorList>
            <person name="Ng K.K.S."/>
            <person name="Kobayashi M.J."/>
            <person name="Fawcett J.A."/>
            <person name="Hatakeyama M."/>
            <person name="Paape T."/>
            <person name="Ng C.H."/>
            <person name="Ang C.C."/>
            <person name="Tnah L.H."/>
            <person name="Lee C.T."/>
            <person name="Nishiyama T."/>
            <person name="Sese J."/>
            <person name="O'Brien M.J."/>
            <person name="Copetti D."/>
            <person name="Mohd Noor M.I."/>
            <person name="Ong R.C."/>
            <person name="Putra M."/>
            <person name="Sireger I.Z."/>
            <person name="Indrioko S."/>
            <person name="Kosugi Y."/>
            <person name="Izuno A."/>
            <person name="Isagi Y."/>
            <person name="Lee S.L."/>
            <person name="Shimizu K.K."/>
        </authorList>
    </citation>
    <scope>NUCLEOTIDE SEQUENCE [LARGE SCALE GENOMIC DNA]</scope>
    <source>
        <strain evidence="1">214</strain>
    </source>
</reference>